<organism evidence="3 4">
    <name type="scientific">Chlamydomonas reinhardtii</name>
    <name type="common">Chlamydomonas smithii</name>
    <dbReference type="NCBI Taxonomy" id="3055"/>
    <lineage>
        <taxon>Eukaryota</taxon>
        <taxon>Viridiplantae</taxon>
        <taxon>Chlorophyta</taxon>
        <taxon>core chlorophytes</taxon>
        <taxon>Chlorophyceae</taxon>
        <taxon>CS clade</taxon>
        <taxon>Chlamydomonadales</taxon>
        <taxon>Chlamydomonadaceae</taxon>
        <taxon>Chlamydomonas</taxon>
    </lineage>
</organism>
<dbReference type="RefSeq" id="XP_042918014.1">
    <property type="nucleotide sequence ID" value="XM_043067922.1"/>
</dbReference>
<dbReference type="GO" id="GO:0031386">
    <property type="term" value="F:protein tag activity"/>
    <property type="evidence" value="ECO:0000318"/>
    <property type="project" value="GO_Central"/>
</dbReference>
<keyword evidence="1" id="KW-1017">Isopeptide bond</keyword>
<name>A0A2K3D232_CHLRE</name>
<gene>
    <name evidence="3" type="ORF">CHLRE_12g491400v5</name>
</gene>
<protein>
    <recommendedName>
        <fullName evidence="2">Ubiquitin-like domain-containing protein</fullName>
    </recommendedName>
</protein>
<reference evidence="3 4" key="1">
    <citation type="journal article" date="2007" name="Science">
        <title>The Chlamydomonas genome reveals the evolution of key animal and plant functions.</title>
        <authorList>
            <person name="Merchant S.S."/>
            <person name="Prochnik S.E."/>
            <person name="Vallon O."/>
            <person name="Harris E.H."/>
            <person name="Karpowicz S.J."/>
            <person name="Witman G.B."/>
            <person name="Terry A."/>
            <person name="Salamov A."/>
            <person name="Fritz-Laylin L.K."/>
            <person name="Marechal-Drouard L."/>
            <person name="Marshall W.F."/>
            <person name="Qu L.H."/>
            <person name="Nelson D.R."/>
            <person name="Sanderfoot A.A."/>
            <person name="Spalding M.H."/>
            <person name="Kapitonov V.V."/>
            <person name="Ren Q."/>
            <person name="Ferris P."/>
            <person name="Lindquist E."/>
            <person name="Shapiro H."/>
            <person name="Lucas S.M."/>
            <person name="Grimwood J."/>
            <person name="Schmutz J."/>
            <person name="Cardol P."/>
            <person name="Cerutti H."/>
            <person name="Chanfreau G."/>
            <person name="Chen C.L."/>
            <person name="Cognat V."/>
            <person name="Croft M.T."/>
            <person name="Dent R."/>
            <person name="Dutcher S."/>
            <person name="Fernandez E."/>
            <person name="Fukuzawa H."/>
            <person name="Gonzalez-Ballester D."/>
            <person name="Gonzalez-Halphen D."/>
            <person name="Hallmann A."/>
            <person name="Hanikenne M."/>
            <person name="Hippler M."/>
            <person name="Inwood W."/>
            <person name="Jabbari K."/>
            <person name="Kalanon M."/>
            <person name="Kuras R."/>
            <person name="Lefebvre P.A."/>
            <person name="Lemaire S.D."/>
            <person name="Lobanov A.V."/>
            <person name="Lohr M."/>
            <person name="Manuell A."/>
            <person name="Meier I."/>
            <person name="Mets L."/>
            <person name="Mittag M."/>
            <person name="Mittelmeier T."/>
            <person name="Moroney J.V."/>
            <person name="Moseley J."/>
            <person name="Napoli C."/>
            <person name="Nedelcu A.M."/>
            <person name="Niyogi K."/>
            <person name="Novoselov S.V."/>
            <person name="Paulsen I.T."/>
            <person name="Pazour G."/>
            <person name="Purton S."/>
            <person name="Ral J.P."/>
            <person name="Riano-Pachon D.M."/>
            <person name="Riekhof W."/>
            <person name="Rymarquis L."/>
            <person name="Schroda M."/>
            <person name="Stern D."/>
            <person name="Umen J."/>
            <person name="Willows R."/>
            <person name="Wilson N."/>
            <person name="Zimmer S.L."/>
            <person name="Allmer J."/>
            <person name="Balk J."/>
            <person name="Bisova K."/>
            <person name="Chen C.J."/>
            <person name="Elias M."/>
            <person name="Gendler K."/>
            <person name="Hauser C."/>
            <person name="Lamb M.R."/>
            <person name="Ledford H."/>
            <person name="Long J.C."/>
            <person name="Minagawa J."/>
            <person name="Page M.D."/>
            <person name="Pan J."/>
            <person name="Pootakham W."/>
            <person name="Roje S."/>
            <person name="Rose A."/>
            <person name="Stahlberg E."/>
            <person name="Terauchi A.M."/>
            <person name="Yang P."/>
            <person name="Ball S."/>
            <person name="Bowler C."/>
            <person name="Dieckmann C.L."/>
            <person name="Gladyshev V.N."/>
            <person name="Green P."/>
            <person name="Jorgensen R."/>
            <person name="Mayfield S."/>
            <person name="Mueller-Roeber B."/>
            <person name="Rajamani S."/>
            <person name="Sayre R.T."/>
            <person name="Brokstein P."/>
            <person name="Dubchak I."/>
            <person name="Goodstein D."/>
            <person name="Hornick L."/>
            <person name="Huang Y.W."/>
            <person name="Jhaveri J."/>
            <person name="Luo Y."/>
            <person name="Martinez D."/>
            <person name="Ngau W.C."/>
            <person name="Otillar B."/>
            <person name="Poliakov A."/>
            <person name="Porter A."/>
            <person name="Szajkowski L."/>
            <person name="Werner G."/>
            <person name="Zhou K."/>
            <person name="Grigoriev I.V."/>
            <person name="Rokhsar D.S."/>
            <person name="Grossman A.R."/>
        </authorList>
    </citation>
    <scope>NUCLEOTIDE SEQUENCE [LARGE SCALE GENOMIC DNA]</scope>
    <source>
        <strain evidence="4">CC-503</strain>
    </source>
</reference>
<dbReference type="Gramene" id="PNW74591">
    <property type="protein sequence ID" value="PNW74591"/>
    <property type="gene ID" value="CHLRE_12g491400v5"/>
</dbReference>
<dbReference type="GO" id="GO:0005737">
    <property type="term" value="C:cytoplasm"/>
    <property type="evidence" value="ECO:0000318"/>
    <property type="project" value="GO_Central"/>
</dbReference>
<dbReference type="EMBL" id="CM008973">
    <property type="protein sequence ID" value="PNW74591.1"/>
    <property type="molecule type" value="Genomic_DNA"/>
</dbReference>
<sequence>MAILSVRAVRADSAARATLKLQPSEERALDRAELLRRARAALGGEDLFLITQDGLLRPEDLVQWNDDVAELILRCGTGSSELPTAYVLPSGCLCSLRRRLPAVLGRVLPPYQPQLSESELLQLQAEVADDELEFGCPSFVFASSRSNRSQLMSVSVLQVIGNTKFTISDLVPSDTVEYLKARVCATAGIPPAQQCLVWHCKLENGRTLADCNIKDKSTLQLCLGMQGGTFRVRSGTGGADAARAQLRVRLCGGSGGAAGGAAVRTLLLQCGEFPSVQDLVQRARGGGKPR</sequence>
<dbReference type="STRING" id="3055.A0A2K3D232"/>
<dbReference type="PANTHER" id="PTHR10666">
    <property type="entry name" value="UBIQUITIN"/>
    <property type="match status" value="1"/>
</dbReference>
<dbReference type="GO" id="GO:0031625">
    <property type="term" value="F:ubiquitin protein ligase binding"/>
    <property type="evidence" value="ECO:0000318"/>
    <property type="project" value="GO_Central"/>
</dbReference>
<dbReference type="InterPro" id="IPR050158">
    <property type="entry name" value="Ubiquitin_ubiquitin-like"/>
</dbReference>
<dbReference type="InterPro" id="IPR019956">
    <property type="entry name" value="Ubiquitin_dom"/>
</dbReference>
<dbReference type="Pfam" id="PF00240">
    <property type="entry name" value="ubiquitin"/>
    <property type="match status" value="1"/>
</dbReference>
<dbReference type="SUPFAM" id="SSF54236">
    <property type="entry name" value="Ubiquitin-like"/>
    <property type="match status" value="1"/>
</dbReference>
<dbReference type="OrthoDB" id="428577at2759"/>
<dbReference type="AlphaFoldDB" id="A0A2K3D232"/>
<dbReference type="InterPro" id="IPR000626">
    <property type="entry name" value="Ubiquitin-like_dom"/>
</dbReference>
<evidence type="ECO:0000313" key="4">
    <source>
        <dbReference type="Proteomes" id="UP000006906"/>
    </source>
</evidence>
<feature type="domain" description="Ubiquitin-like" evidence="2">
    <location>
        <begin position="152"/>
        <end position="228"/>
    </location>
</feature>
<dbReference type="GO" id="GO:0019941">
    <property type="term" value="P:modification-dependent protein catabolic process"/>
    <property type="evidence" value="ECO:0000318"/>
    <property type="project" value="GO_Central"/>
</dbReference>
<dbReference type="GO" id="GO:0005634">
    <property type="term" value="C:nucleus"/>
    <property type="evidence" value="ECO:0000318"/>
    <property type="project" value="GO_Central"/>
</dbReference>
<evidence type="ECO:0000256" key="1">
    <source>
        <dbReference type="ARBA" id="ARBA00022499"/>
    </source>
</evidence>
<dbReference type="Proteomes" id="UP000006906">
    <property type="component" value="Chromosome 12"/>
</dbReference>
<dbReference type="PRINTS" id="PR00348">
    <property type="entry name" value="UBIQUITIN"/>
</dbReference>
<dbReference type="GeneID" id="5716717"/>
<dbReference type="KEGG" id="cre:CHLRE_12g491400v5"/>
<dbReference type="SMART" id="SM00213">
    <property type="entry name" value="UBQ"/>
    <property type="match status" value="1"/>
</dbReference>
<accession>A0A2K3D232</accession>
<evidence type="ECO:0000313" key="3">
    <source>
        <dbReference type="EMBL" id="PNW74591.1"/>
    </source>
</evidence>
<dbReference type="PROSITE" id="PS50053">
    <property type="entry name" value="UBIQUITIN_2"/>
    <property type="match status" value="1"/>
</dbReference>
<dbReference type="InParanoid" id="A0A2K3D232"/>
<dbReference type="InterPro" id="IPR029071">
    <property type="entry name" value="Ubiquitin-like_domsf"/>
</dbReference>
<dbReference type="GO" id="GO:0016567">
    <property type="term" value="P:protein ubiquitination"/>
    <property type="evidence" value="ECO:0000318"/>
    <property type="project" value="GO_Central"/>
</dbReference>
<proteinExistence type="predicted"/>
<keyword evidence="4" id="KW-1185">Reference proteome</keyword>
<dbReference type="GO" id="GO:0003729">
    <property type="term" value="F:mRNA binding"/>
    <property type="evidence" value="ECO:0007669"/>
    <property type="project" value="UniProtKB-ARBA"/>
</dbReference>
<evidence type="ECO:0000259" key="2">
    <source>
        <dbReference type="PROSITE" id="PS50053"/>
    </source>
</evidence>
<dbReference type="Gene3D" id="3.10.20.90">
    <property type="entry name" value="Phosphatidylinositol 3-kinase Catalytic Subunit, Chain A, domain 1"/>
    <property type="match status" value="1"/>
</dbReference>